<dbReference type="GO" id="GO:0009318">
    <property type="term" value="C:exodeoxyribonuclease VII complex"/>
    <property type="evidence" value="ECO:0007669"/>
    <property type="project" value="UniProtKB-UniRule"/>
</dbReference>
<dbReference type="PANTHER" id="PTHR30008">
    <property type="entry name" value="EXODEOXYRIBONUCLEASE 7 LARGE SUBUNIT"/>
    <property type="match status" value="1"/>
</dbReference>
<name>A0A7W4YF25_9MICO</name>
<dbReference type="Pfam" id="PF13742">
    <property type="entry name" value="tRNA_anti_2"/>
    <property type="match status" value="1"/>
</dbReference>
<gene>
    <name evidence="5" type="primary">xseA</name>
    <name evidence="10" type="ORF">FHX72_001220</name>
</gene>
<dbReference type="EC" id="3.1.11.6" evidence="5"/>
<feature type="region of interest" description="Disordered" evidence="7">
    <location>
        <begin position="402"/>
        <end position="427"/>
    </location>
</feature>
<evidence type="ECO:0000313" key="11">
    <source>
        <dbReference type="Proteomes" id="UP000545286"/>
    </source>
</evidence>
<evidence type="ECO:0000313" key="10">
    <source>
        <dbReference type="EMBL" id="MBB2957108.1"/>
    </source>
</evidence>
<comment type="catalytic activity">
    <reaction evidence="5 6">
        <text>Exonucleolytic cleavage in either 5'- to 3'- or 3'- to 5'-direction to yield nucleoside 5'-phosphates.</text>
        <dbReference type="EC" id="3.1.11.6"/>
    </reaction>
</comment>
<dbReference type="GO" id="GO:0003676">
    <property type="term" value="F:nucleic acid binding"/>
    <property type="evidence" value="ECO:0007669"/>
    <property type="project" value="InterPro"/>
</dbReference>
<keyword evidence="3 5" id="KW-0378">Hydrolase</keyword>
<dbReference type="RefSeq" id="WP_082775247.1">
    <property type="nucleotide sequence ID" value="NZ_CZJS01000092.1"/>
</dbReference>
<comment type="caution">
    <text evidence="10">The sequence shown here is derived from an EMBL/GenBank/DDBJ whole genome shotgun (WGS) entry which is preliminary data.</text>
</comment>
<dbReference type="Pfam" id="PF02601">
    <property type="entry name" value="Exonuc_VII_L"/>
    <property type="match status" value="1"/>
</dbReference>
<feature type="domain" description="OB-fold nucleic acid binding" evidence="9">
    <location>
        <begin position="16"/>
        <end position="107"/>
    </location>
</feature>
<organism evidence="10 11">
    <name type="scientific">Pseudoclavibacter helvolus</name>
    <dbReference type="NCBI Taxonomy" id="255205"/>
    <lineage>
        <taxon>Bacteria</taxon>
        <taxon>Bacillati</taxon>
        <taxon>Actinomycetota</taxon>
        <taxon>Actinomycetes</taxon>
        <taxon>Micrococcales</taxon>
        <taxon>Microbacteriaceae</taxon>
        <taxon>Pseudoclavibacter</taxon>
    </lineage>
</organism>
<accession>A0A7W4YF25</accession>
<dbReference type="CDD" id="cd04489">
    <property type="entry name" value="ExoVII_LU_OBF"/>
    <property type="match status" value="1"/>
</dbReference>
<evidence type="ECO:0000256" key="1">
    <source>
        <dbReference type="ARBA" id="ARBA00022490"/>
    </source>
</evidence>
<evidence type="ECO:0000256" key="3">
    <source>
        <dbReference type="ARBA" id="ARBA00022801"/>
    </source>
</evidence>
<evidence type="ECO:0000259" key="8">
    <source>
        <dbReference type="Pfam" id="PF02601"/>
    </source>
</evidence>
<dbReference type="GO" id="GO:0005737">
    <property type="term" value="C:cytoplasm"/>
    <property type="evidence" value="ECO:0007669"/>
    <property type="project" value="UniProtKB-SubCell"/>
</dbReference>
<keyword evidence="2 5" id="KW-0540">Nuclease</keyword>
<dbReference type="AlphaFoldDB" id="A0A7W4YF25"/>
<protein>
    <recommendedName>
        <fullName evidence="5">Exodeoxyribonuclease 7 large subunit</fullName>
        <ecNumber evidence="5">3.1.11.6</ecNumber>
    </recommendedName>
    <alternativeName>
        <fullName evidence="5">Exodeoxyribonuclease VII large subunit</fullName>
        <shortName evidence="5">Exonuclease VII large subunit</shortName>
    </alternativeName>
</protein>
<feature type="domain" description="Exonuclease VII large subunit C-terminal" evidence="8">
    <location>
        <begin position="131"/>
        <end position="330"/>
    </location>
</feature>
<evidence type="ECO:0000259" key="9">
    <source>
        <dbReference type="Pfam" id="PF13742"/>
    </source>
</evidence>
<evidence type="ECO:0000256" key="5">
    <source>
        <dbReference type="HAMAP-Rule" id="MF_00378"/>
    </source>
</evidence>
<evidence type="ECO:0000256" key="4">
    <source>
        <dbReference type="ARBA" id="ARBA00022839"/>
    </source>
</evidence>
<dbReference type="InterPro" id="IPR003753">
    <property type="entry name" value="Exonuc_VII_L"/>
</dbReference>
<comment type="subcellular location">
    <subcellularLocation>
        <location evidence="5 6">Cytoplasm</location>
    </subcellularLocation>
</comment>
<proteinExistence type="inferred from homology"/>
<dbReference type="EMBL" id="JACHWJ010000001">
    <property type="protein sequence ID" value="MBB2957108.1"/>
    <property type="molecule type" value="Genomic_DNA"/>
</dbReference>
<dbReference type="GO" id="GO:0008855">
    <property type="term" value="F:exodeoxyribonuclease VII activity"/>
    <property type="evidence" value="ECO:0007669"/>
    <property type="project" value="UniProtKB-UniRule"/>
</dbReference>
<evidence type="ECO:0000256" key="7">
    <source>
        <dbReference type="SAM" id="MobiDB-lite"/>
    </source>
</evidence>
<dbReference type="HAMAP" id="MF_00378">
    <property type="entry name" value="Exonuc_7_L"/>
    <property type="match status" value="1"/>
</dbReference>
<keyword evidence="1 5" id="KW-0963">Cytoplasm</keyword>
<dbReference type="InterPro" id="IPR025824">
    <property type="entry name" value="OB-fold_nuc-bd_dom"/>
</dbReference>
<comment type="similarity">
    <text evidence="5 6">Belongs to the XseA family.</text>
</comment>
<dbReference type="Proteomes" id="UP000545286">
    <property type="component" value="Unassembled WGS sequence"/>
</dbReference>
<sequence>MVVIQPPKSTPDAPWPVSVVSELVRDWIARLGSVWIEGELTGWSIRGGHAYGKIKDLDADATLSVTAWRSVVQRLDGEFKQGDRVIASVKPDFWVKGGTLSMQVSDLRHVGLGDLLERLERLRKQLAAEGLFADARKKPLPFLPGTIGLITGRESDAEKDVRRNSELRWPAVQFRTIHTSVQGERTVAEVSAALRELDADPEVDVIIVARGGGDFQHLLPFSDESLVRLVSELTTPVVSAIGHEADRPILDDVADLRASTPTDAAKRVVPDVAEELAGVQQARSRILQRIVDRVRSESNALESLVSRPALANPSWIIDQRGEELMRASQRGEELITRRIDREQDKLESLARHLRGLSPQGTLERGYSIVERVDGDSRTLVTAWQDAPASAELRIRTADGRISASSLGGEPITTMTGASNGATEANVE</sequence>
<comment type="subunit">
    <text evidence="5">Heterooligomer composed of large and small subunits.</text>
</comment>
<dbReference type="PANTHER" id="PTHR30008:SF0">
    <property type="entry name" value="EXODEOXYRIBONUCLEASE 7 LARGE SUBUNIT"/>
    <property type="match status" value="1"/>
</dbReference>
<evidence type="ECO:0000256" key="2">
    <source>
        <dbReference type="ARBA" id="ARBA00022722"/>
    </source>
</evidence>
<reference evidence="10 11" key="1">
    <citation type="submission" date="2020-08" db="EMBL/GenBank/DDBJ databases">
        <title>Sequencing the genomes of 1000 actinobacteria strains.</title>
        <authorList>
            <person name="Klenk H.-P."/>
        </authorList>
    </citation>
    <scope>NUCLEOTIDE SEQUENCE [LARGE SCALE GENOMIC DNA]</scope>
    <source>
        <strain evidence="10 11">DSM 20419</strain>
    </source>
</reference>
<evidence type="ECO:0000256" key="6">
    <source>
        <dbReference type="RuleBase" id="RU004355"/>
    </source>
</evidence>
<dbReference type="InterPro" id="IPR020579">
    <property type="entry name" value="Exonuc_VII_lsu_C"/>
</dbReference>
<dbReference type="GO" id="GO:0006308">
    <property type="term" value="P:DNA catabolic process"/>
    <property type="evidence" value="ECO:0007669"/>
    <property type="project" value="UniProtKB-UniRule"/>
</dbReference>
<feature type="compositionally biased region" description="Polar residues" evidence="7">
    <location>
        <begin position="412"/>
        <end position="427"/>
    </location>
</feature>
<keyword evidence="11" id="KW-1185">Reference proteome</keyword>
<keyword evidence="4 5" id="KW-0269">Exonuclease</keyword>
<comment type="function">
    <text evidence="5">Bidirectionally degrades single-stranded DNA into large acid-insoluble oligonucleotides, which are then degraded further into small acid-soluble oligonucleotides.</text>
</comment>
<dbReference type="NCBIfam" id="TIGR00237">
    <property type="entry name" value="xseA"/>
    <property type="match status" value="1"/>
</dbReference>